<dbReference type="GO" id="GO:0005737">
    <property type="term" value="C:cytoplasm"/>
    <property type="evidence" value="ECO:0007669"/>
    <property type="project" value="TreeGrafter"/>
</dbReference>
<feature type="domain" description="RRM" evidence="4">
    <location>
        <begin position="604"/>
        <end position="678"/>
    </location>
</feature>
<dbReference type="Proteomes" id="UP000243217">
    <property type="component" value="Unassembled WGS sequence"/>
</dbReference>
<dbReference type="CDD" id="cd00590">
    <property type="entry name" value="RRM_SF"/>
    <property type="match status" value="1"/>
</dbReference>
<dbReference type="SUPFAM" id="SSF54928">
    <property type="entry name" value="RNA-binding domain, RBD"/>
    <property type="match status" value="2"/>
</dbReference>
<feature type="compositionally biased region" description="Basic and acidic residues" evidence="3">
    <location>
        <begin position="698"/>
        <end position="707"/>
    </location>
</feature>
<reference evidence="5 6" key="1">
    <citation type="journal article" date="2014" name="Genome Biol. Evol.">
        <title>The secreted proteins of Achlya hypogyna and Thraustotheca clavata identify the ancestral oomycete secretome and reveal gene acquisitions by horizontal gene transfer.</title>
        <authorList>
            <person name="Misner I."/>
            <person name="Blouin N."/>
            <person name="Leonard G."/>
            <person name="Richards T.A."/>
            <person name="Lane C.E."/>
        </authorList>
    </citation>
    <scope>NUCLEOTIDE SEQUENCE [LARGE SCALE GENOMIC DNA]</scope>
    <source>
        <strain evidence="5 6">ATCC 34112</strain>
    </source>
</reference>
<evidence type="ECO:0000313" key="6">
    <source>
        <dbReference type="Proteomes" id="UP000243217"/>
    </source>
</evidence>
<dbReference type="GO" id="GO:0003723">
    <property type="term" value="F:RNA binding"/>
    <property type="evidence" value="ECO:0007669"/>
    <property type="project" value="UniProtKB-UniRule"/>
</dbReference>
<evidence type="ECO:0000256" key="2">
    <source>
        <dbReference type="PROSITE-ProRule" id="PRU00176"/>
    </source>
</evidence>
<dbReference type="Pfam" id="PF00076">
    <property type="entry name" value="RRM_1"/>
    <property type="match status" value="2"/>
</dbReference>
<sequence length="762" mass="86777">ARFHEAFPLSLELWQHYLSLAPHMLAEALKDYLQPSLYYQYIETIDDDPEAEELWSDVLSALGCHWRESEKVYGLYRSFLRDSILDQQILFERFKSSYESQLAIPLFDGHDRVLSEYRAWSEYQSSSNAIQKSLHAISTTIKRTKNIYKDMSAFEAQLDAAAMAAQPEMELQEIWLKYITYLKEKIKVVGVSIIMNVLERAVAQVCLSSTLWQSYLDFLLEQKMYSNMISTGMRAVRNVPFVASVWVSLLIALEANGGFESYEVILDDLEGRKSLSLDQLLIVLLAYCDTIRRQLPHELKSTFQRCEELLDEYPSGVNVLRMYQAKCLVPLENGPSRWTKQCISLWDDILKLDTTLAVWQTCMSECIRANASVHVIRNYYRRGIKAITDYPGVFAEAFVNFEREMGESVILFVEAQALRDATQGKVQKIAAEQAKQEQAQYKQVQREQVQNEQAVETKTNDDPKPKPTILSNEDKAKRAEAKKRKLEDELQRQEDYKRQRTADKEGRTIFIYRLDKSITKEDLENVFAPIGALSEVRIPTKTPDSNVSRGMAFVTFEDAANVEKALTLNGLEYSGATLNVSRSEPQAKAKKIIDKDGVWTTNPTTIYVADINKLVKESDLQEVLGKFGAIKAVMILGRRLKLYALVEFEEKQGAVNVLLCEDNIEICGQRVRVKKSRFSVKDMLDQQAKAKANNKQEPSNKKQEKKPAKAASIPKRASEHPSSHPATRIALPTKAAPTEIKSEAAPATAMKSNSDFRKLFMQ</sequence>
<evidence type="ECO:0000256" key="1">
    <source>
        <dbReference type="ARBA" id="ARBA00022884"/>
    </source>
</evidence>
<proteinExistence type="predicted"/>
<dbReference type="GO" id="GO:0061574">
    <property type="term" value="C:ASAP complex"/>
    <property type="evidence" value="ECO:0007669"/>
    <property type="project" value="TreeGrafter"/>
</dbReference>
<dbReference type="PANTHER" id="PTHR15481">
    <property type="entry name" value="RIBONUCLEIC ACID BINDING PROTEIN S1"/>
    <property type="match status" value="1"/>
</dbReference>
<feature type="domain" description="RRM" evidence="4">
    <location>
        <begin position="507"/>
        <end position="585"/>
    </location>
</feature>
<gene>
    <name evidence="5" type="ORF">THRCLA_09999</name>
</gene>
<dbReference type="InterPro" id="IPR011990">
    <property type="entry name" value="TPR-like_helical_dom_sf"/>
</dbReference>
<name>A0A1V9YTM0_9STRA</name>
<feature type="compositionally biased region" description="Basic and acidic residues" evidence="3">
    <location>
        <begin position="472"/>
        <end position="499"/>
    </location>
</feature>
<feature type="region of interest" description="Disordered" evidence="3">
    <location>
        <begin position="685"/>
        <end position="762"/>
    </location>
</feature>
<dbReference type="OrthoDB" id="360390at2759"/>
<dbReference type="Gene3D" id="1.25.40.10">
    <property type="entry name" value="Tetratricopeptide repeat domain"/>
    <property type="match status" value="1"/>
</dbReference>
<keyword evidence="6" id="KW-1185">Reference proteome</keyword>
<dbReference type="PROSITE" id="PS50102">
    <property type="entry name" value="RRM"/>
    <property type="match status" value="2"/>
</dbReference>
<dbReference type="Gene3D" id="3.30.70.330">
    <property type="match status" value="2"/>
</dbReference>
<keyword evidence="1 2" id="KW-0694">RNA-binding</keyword>
<organism evidence="5 6">
    <name type="scientific">Thraustotheca clavata</name>
    <dbReference type="NCBI Taxonomy" id="74557"/>
    <lineage>
        <taxon>Eukaryota</taxon>
        <taxon>Sar</taxon>
        <taxon>Stramenopiles</taxon>
        <taxon>Oomycota</taxon>
        <taxon>Saprolegniomycetes</taxon>
        <taxon>Saprolegniales</taxon>
        <taxon>Achlyaceae</taxon>
        <taxon>Thraustotheca</taxon>
    </lineage>
</organism>
<feature type="region of interest" description="Disordered" evidence="3">
    <location>
        <begin position="443"/>
        <end position="499"/>
    </location>
</feature>
<dbReference type="GO" id="GO:0005654">
    <property type="term" value="C:nucleoplasm"/>
    <property type="evidence" value="ECO:0007669"/>
    <property type="project" value="TreeGrafter"/>
</dbReference>
<evidence type="ECO:0000313" key="5">
    <source>
        <dbReference type="EMBL" id="OQR88960.1"/>
    </source>
</evidence>
<protein>
    <recommendedName>
        <fullName evidence="4">RRM domain-containing protein</fullName>
    </recommendedName>
</protein>
<dbReference type="InterPro" id="IPR000504">
    <property type="entry name" value="RRM_dom"/>
</dbReference>
<dbReference type="GO" id="GO:0000398">
    <property type="term" value="P:mRNA splicing, via spliceosome"/>
    <property type="evidence" value="ECO:0007669"/>
    <property type="project" value="TreeGrafter"/>
</dbReference>
<dbReference type="PANTHER" id="PTHR15481:SF0">
    <property type="entry name" value="LD23870P-RELATED"/>
    <property type="match status" value="1"/>
</dbReference>
<dbReference type="AlphaFoldDB" id="A0A1V9YTM0"/>
<dbReference type="SMART" id="SM00360">
    <property type="entry name" value="RRM"/>
    <property type="match status" value="2"/>
</dbReference>
<feature type="non-terminal residue" evidence="5">
    <location>
        <position position="1"/>
    </location>
</feature>
<dbReference type="InterPro" id="IPR012677">
    <property type="entry name" value="Nucleotide-bd_a/b_plait_sf"/>
</dbReference>
<evidence type="ECO:0000256" key="3">
    <source>
        <dbReference type="SAM" id="MobiDB-lite"/>
    </source>
</evidence>
<comment type="caution">
    <text evidence="5">The sequence shown here is derived from an EMBL/GenBank/DDBJ whole genome shotgun (WGS) entry which is preliminary data.</text>
</comment>
<dbReference type="InterPro" id="IPR035979">
    <property type="entry name" value="RBD_domain_sf"/>
</dbReference>
<dbReference type="STRING" id="74557.A0A1V9YTM0"/>
<accession>A0A1V9YTM0</accession>
<dbReference type="EMBL" id="JNBS01002927">
    <property type="protein sequence ID" value="OQR88960.1"/>
    <property type="molecule type" value="Genomic_DNA"/>
</dbReference>
<evidence type="ECO:0000259" key="4">
    <source>
        <dbReference type="PROSITE" id="PS50102"/>
    </source>
</evidence>
<dbReference type="SUPFAM" id="SSF48452">
    <property type="entry name" value="TPR-like"/>
    <property type="match status" value="1"/>
</dbReference>